<dbReference type="AlphaFoldDB" id="A0A5C4SJR4"/>
<sequence>MRIPSKLNKGIKIVLFVIFIMFAVLQLNDPDPVFWVIIYGTVAVLCLISGLKSISKFILWTALVAVLLLSVRYFPYVVDWWQTDNRNEIFGEMVYEKPYLEGSREFIGLILSALALLYLLRSK</sequence>
<dbReference type="PANTHER" id="PTHR34262">
    <property type="entry name" value="TRANSMEMBRANE PROTEIN 220"/>
    <property type="match status" value="1"/>
</dbReference>
<keyword evidence="1" id="KW-0472">Membrane</keyword>
<proteinExistence type="predicted"/>
<evidence type="ECO:0008006" key="4">
    <source>
        <dbReference type="Google" id="ProtNLM"/>
    </source>
</evidence>
<feature type="transmembrane region" description="Helical" evidence="1">
    <location>
        <begin position="58"/>
        <end position="78"/>
    </location>
</feature>
<evidence type="ECO:0000256" key="1">
    <source>
        <dbReference type="SAM" id="Phobius"/>
    </source>
</evidence>
<dbReference type="Pfam" id="PF15071">
    <property type="entry name" value="TMEM220"/>
    <property type="match status" value="1"/>
</dbReference>
<feature type="transmembrane region" description="Helical" evidence="1">
    <location>
        <begin position="33"/>
        <end position="51"/>
    </location>
</feature>
<name>A0A5C4SJR4_9FLAO</name>
<dbReference type="OrthoDB" id="329078at2"/>
<accession>A0A5C4SJR4</accession>
<dbReference type="EMBL" id="VDCS01000009">
    <property type="protein sequence ID" value="TNJ43683.1"/>
    <property type="molecule type" value="Genomic_DNA"/>
</dbReference>
<keyword evidence="1" id="KW-0812">Transmembrane</keyword>
<dbReference type="InterPro" id="IPR029377">
    <property type="entry name" value="TMEM220"/>
</dbReference>
<feature type="transmembrane region" description="Helical" evidence="1">
    <location>
        <begin position="102"/>
        <end position="120"/>
    </location>
</feature>
<evidence type="ECO:0000313" key="3">
    <source>
        <dbReference type="Proteomes" id="UP000308713"/>
    </source>
</evidence>
<dbReference type="Proteomes" id="UP000308713">
    <property type="component" value="Unassembled WGS sequence"/>
</dbReference>
<dbReference type="RefSeq" id="WP_139697288.1">
    <property type="nucleotide sequence ID" value="NZ_CP074074.1"/>
</dbReference>
<reference evidence="2 3" key="1">
    <citation type="submission" date="2019-05" db="EMBL/GenBank/DDBJ databases">
        <title>Tamlana fucoidanivorans sp. nov., isolated from the surface of algae collected from Fujian province in China.</title>
        <authorList>
            <person name="Li J."/>
        </authorList>
    </citation>
    <scope>NUCLEOTIDE SEQUENCE [LARGE SCALE GENOMIC DNA]</scope>
    <source>
        <strain evidence="2 3">CW2-9</strain>
    </source>
</reference>
<evidence type="ECO:0000313" key="2">
    <source>
        <dbReference type="EMBL" id="TNJ43683.1"/>
    </source>
</evidence>
<dbReference type="PANTHER" id="PTHR34262:SF1">
    <property type="entry name" value="TRANSMEMBRANE PROTEIN 220"/>
    <property type="match status" value="1"/>
</dbReference>
<feature type="transmembrane region" description="Helical" evidence="1">
    <location>
        <begin position="7"/>
        <end position="27"/>
    </location>
</feature>
<comment type="caution">
    <text evidence="2">The sequence shown here is derived from an EMBL/GenBank/DDBJ whole genome shotgun (WGS) entry which is preliminary data.</text>
</comment>
<keyword evidence="1" id="KW-1133">Transmembrane helix</keyword>
<gene>
    <name evidence="2" type="ORF">FGF67_09930</name>
</gene>
<protein>
    <recommendedName>
        <fullName evidence="4">Transmembrane family 220, helix</fullName>
    </recommendedName>
</protein>
<organism evidence="2 3">
    <name type="scientific">Allotamlana fucoidanivorans</name>
    <dbReference type="NCBI Taxonomy" id="2583814"/>
    <lineage>
        <taxon>Bacteria</taxon>
        <taxon>Pseudomonadati</taxon>
        <taxon>Bacteroidota</taxon>
        <taxon>Flavobacteriia</taxon>
        <taxon>Flavobacteriales</taxon>
        <taxon>Flavobacteriaceae</taxon>
        <taxon>Allotamlana</taxon>
    </lineage>
</organism>
<keyword evidence="3" id="KW-1185">Reference proteome</keyword>